<dbReference type="Pfam" id="PF02639">
    <property type="entry name" value="DUF188"/>
    <property type="match status" value="1"/>
</dbReference>
<sequence>MKIYIDADGCPVVKETIEVATAFLIPVVIVCDVAHEFFFDGVEVVTVMRGMDAVDYEIMNRLEVGDLVITQDYGLAALVLAKRGYALNQNGRQYDENNIDELLYRRHTLKKLRQAGERVKGPRKRSKEDTAHFVKALTTFLTEICETCSR</sequence>
<dbReference type="PANTHER" id="PTHR35146">
    <property type="entry name" value="UPF0178 PROTEIN YAII"/>
    <property type="match status" value="1"/>
</dbReference>
<evidence type="ECO:0000313" key="4">
    <source>
        <dbReference type="Proteomes" id="UP001432099"/>
    </source>
</evidence>
<organism evidence="3 4">
    <name type="scientific">Turicibacter faecis</name>
    <dbReference type="NCBI Taxonomy" id="2963365"/>
    <lineage>
        <taxon>Bacteria</taxon>
        <taxon>Bacillati</taxon>
        <taxon>Bacillota</taxon>
        <taxon>Erysipelotrichia</taxon>
        <taxon>Erysipelotrichales</taxon>
        <taxon>Turicibacteraceae</taxon>
        <taxon>Turicibacter</taxon>
    </lineage>
</organism>
<dbReference type="RefSeq" id="WP_161831401.1">
    <property type="nucleotide sequence ID" value="NZ_AP028127.1"/>
</dbReference>
<dbReference type="Proteomes" id="UP001432099">
    <property type="component" value="Chromosome"/>
</dbReference>
<dbReference type="InterPro" id="IPR003791">
    <property type="entry name" value="UPF0178"/>
</dbReference>
<comment type="similarity">
    <text evidence="1 2">Belongs to the UPF0178 family.</text>
</comment>
<dbReference type="PANTHER" id="PTHR35146:SF1">
    <property type="entry name" value="UPF0178 PROTEIN YAII"/>
    <property type="match status" value="1"/>
</dbReference>
<evidence type="ECO:0000313" key="3">
    <source>
        <dbReference type="EMBL" id="BEH90870.1"/>
    </source>
</evidence>
<protein>
    <recommendedName>
        <fullName evidence="2">UPF0178 protein T23_09720</fullName>
    </recommendedName>
</protein>
<dbReference type="NCBIfam" id="NF001095">
    <property type="entry name" value="PRK00124.1"/>
    <property type="match status" value="1"/>
</dbReference>
<reference evidence="3" key="1">
    <citation type="journal article" date="2024" name="Int. J. Syst. Evol. Microbiol.">
        <title>Turicibacter faecis sp. nov., isolated from faeces of heart failure mouse model.</title>
        <authorList>
            <person name="Imamura Y."/>
            <person name="Motooka D."/>
            <person name="Nakajima Y."/>
            <person name="Ito S."/>
            <person name="Kitakaze M."/>
            <person name="Iida T."/>
            <person name="Nakamura S."/>
        </authorList>
    </citation>
    <scope>NUCLEOTIDE SEQUENCE</scope>
    <source>
        <strain evidence="3">TC023</strain>
    </source>
</reference>
<accession>A0ABN6ZGF5</accession>
<dbReference type="EMBL" id="AP028127">
    <property type="protein sequence ID" value="BEH90870.1"/>
    <property type="molecule type" value="Genomic_DNA"/>
</dbReference>
<name>A0ABN6ZGF5_9FIRM</name>
<keyword evidence="4" id="KW-1185">Reference proteome</keyword>
<dbReference type="HAMAP" id="MF_00489">
    <property type="entry name" value="UPF0178"/>
    <property type="match status" value="1"/>
</dbReference>
<gene>
    <name evidence="3" type="ORF">T23_09720</name>
</gene>
<evidence type="ECO:0000256" key="2">
    <source>
        <dbReference type="HAMAP-Rule" id="MF_00489"/>
    </source>
</evidence>
<proteinExistence type="inferred from homology"/>
<evidence type="ECO:0000256" key="1">
    <source>
        <dbReference type="ARBA" id="ARBA00008522"/>
    </source>
</evidence>